<gene>
    <name evidence="1" type="ORF">JYU14_04680</name>
</gene>
<dbReference type="EMBL" id="JAFITR010000121">
    <property type="protein sequence ID" value="MBN4067360.1"/>
    <property type="molecule type" value="Genomic_DNA"/>
</dbReference>
<accession>A0ABS3ARJ2</accession>
<evidence type="ECO:0000313" key="2">
    <source>
        <dbReference type="Proteomes" id="UP000722121"/>
    </source>
</evidence>
<dbReference type="SUPFAM" id="SSF52058">
    <property type="entry name" value="L domain-like"/>
    <property type="match status" value="1"/>
</dbReference>
<dbReference type="InterPro" id="IPR032675">
    <property type="entry name" value="LRR_dom_sf"/>
</dbReference>
<sequence length="362" mass="40934">MTLLNTLILTPDVHYWETHVFDSQGNIQESLWKEKDLEFLLPVIQDTFAQLLQESFNAKKNTNRQIQLTYASNNIEIICRLASEKLGISVSIDLTTLQRKVQVPIKLTHNGELLITINCSLSHLLDLSYFKTMPRFKETGKDNLPLNVGDLNDVDVNVDHKEDVELYRLFFSCVEKGELLRPTNVEQACKLFYLGCYFGCSEKFLGPVYNFVEETPLKKEEALHLAEHAYRFHSSTLQQILSSCYLSKLNSNEVVSFLDELKNRGISFSSLVLKGCKLDAPLLAWFKQHANEITTLDISSAQLHNPADWTDALSNNPSLKVLNISNTLITTLPHGCDNLEKVNASGCSQLVDASPLNNLREL</sequence>
<organism evidence="1 2">
    <name type="scientific">Simkania negevensis</name>
    <dbReference type="NCBI Taxonomy" id="83561"/>
    <lineage>
        <taxon>Bacteria</taxon>
        <taxon>Pseudomonadati</taxon>
        <taxon>Chlamydiota</taxon>
        <taxon>Chlamydiia</taxon>
        <taxon>Parachlamydiales</taxon>
        <taxon>Simkaniaceae</taxon>
        <taxon>Simkania</taxon>
    </lineage>
</organism>
<proteinExistence type="predicted"/>
<reference evidence="1 2" key="1">
    <citation type="submission" date="2021-02" db="EMBL/GenBank/DDBJ databases">
        <title>Activity-based single-cell genomes from oceanic crustal fluid captures similar information to metagenomic and metatranscriptomic surveys with orders of magnitude less sampling.</title>
        <authorList>
            <person name="D'Angelo T.S."/>
            <person name="Orcutt B.N."/>
        </authorList>
    </citation>
    <scope>NUCLEOTIDE SEQUENCE [LARGE SCALE GENOMIC DNA]</scope>
    <source>
        <strain evidence="1">AH-315-G07</strain>
    </source>
</reference>
<keyword evidence="2" id="KW-1185">Reference proteome</keyword>
<name>A0ABS3ARJ2_9BACT</name>
<feature type="non-terminal residue" evidence="1">
    <location>
        <position position="362"/>
    </location>
</feature>
<protein>
    <submittedName>
        <fullName evidence="1">Uncharacterized protein</fullName>
    </submittedName>
</protein>
<dbReference type="Gene3D" id="3.80.10.10">
    <property type="entry name" value="Ribonuclease Inhibitor"/>
    <property type="match status" value="1"/>
</dbReference>
<comment type="caution">
    <text evidence="1">The sequence shown here is derived from an EMBL/GenBank/DDBJ whole genome shotgun (WGS) entry which is preliminary data.</text>
</comment>
<evidence type="ECO:0000313" key="1">
    <source>
        <dbReference type="EMBL" id="MBN4067360.1"/>
    </source>
</evidence>
<dbReference type="Proteomes" id="UP000722121">
    <property type="component" value="Unassembled WGS sequence"/>
</dbReference>